<comment type="caution">
    <text evidence="5">The sequence shown here is derived from an EMBL/GenBank/DDBJ whole genome shotgun (WGS) entry which is preliminary data.</text>
</comment>
<dbReference type="Gene3D" id="2.40.420.20">
    <property type="match status" value="1"/>
</dbReference>
<feature type="domain" description="Multidrug resistance protein MdtA-like barrel-sandwich hybrid" evidence="2">
    <location>
        <begin position="71"/>
        <end position="192"/>
    </location>
</feature>
<protein>
    <recommendedName>
        <fullName evidence="7">Efflux transporter periplasmic adaptor subunit</fullName>
    </recommendedName>
</protein>
<dbReference type="PANTHER" id="PTHR30469">
    <property type="entry name" value="MULTIDRUG RESISTANCE PROTEIN MDTA"/>
    <property type="match status" value="1"/>
</dbReference>
<dbReference type="Gene3D" id="2.40.50.100">
    <property type="match status" value="1"/>
</dbReference>
<feature type="domain" description="YknX-like C-terminal permuted SH3-like" evidence="4">
    <location>
        <begin position="283"/>
        <end position="350"/>
    </location>
</feature>
<dbReference type="InterPro" id="IPR058625">
    <property type="entry name" value="MdtA-like_BSH"/>
</dbReference>
<dbReference type="Pfam" id="PF25917">
    <property type="entry name" value="BSH_RND"/>
    <property type="match status" value="1"/>
</dbReference>
<evidence type="ECO:0000259" key="3">
    <source>
        <dbReference type="Pfam" id="PF25954"/>
    </source>
</evidence>
<dbReference type="NCBIfam" id="TIGR01730">
    <property type="entry name" value="RND_mfp"/>
    <property type="match status" value="1"/>
</dbReference>
<evidence type="ECO:0000259" key="4">
    <source>
        <dbReference type="Pfam" id="PF25989"/>
    </source>
</evidence>
<name>A0ABS1DA71_9PROT</name>
<dbReference type="Proteomes" id="UP001296873">
    <property type="component" value="Unassembled WGS sequence"/>
</dbReference>
<dbReference type="PANTHER" id="PTHR30469:SF11">
    <property type="entry name" value="BLL4320 PROTEIN"/>
    <property type="match status" value="1"/>
</dbReference>
<dbReference type="Gene3D" id="2.40.30.170">
    <property type="match status" value="1"/>
</dbReference>
<comment type="similarity">
    <text evidence="1">Belongs to the membrane fusion protein (MFP) (TC 8.A.1) family.</text>
</comment>
<evidence type="ECO:0008006" key="7">
    <source>
        <dbReference type="Google" id="ProtNLM"/>
    </source>
</evidence>
<dbReference type="Pfam" id="PF25989">
    <property type="entry name" value="YknX_C"/>
    <property type="match status" value="1"/>
</dbReference>
<dbReference type="SUPFAM" id="SSF111369">
    <property type="entry name" value="HlyD-like secretion proteins"/>
    <property type="match status" value="1"/>
</dbReference>
<organism evidence="5 6">
    <name type="scientific">Rhodovibrio sodomensis</name>
    <dbReference type="NCBI Taxonomy" id="1088"/>
    <lineage>
        <taxon>Bacteria</taxon>
        <taxon>Pseudomonadati</taxon>
        <taxon>Pseudomonadota</taxon>
        <taxon>Alphaproteobacteria</taxon>
        <taxon>Rhodospirillales</taxon>
        <taxon>Rhodovibrionaceae</taxon>
        <taxon>Rhodovibrio</taxon>
    </lineage>
</organism>
<evidence type="ECO:0000313" key="6">
    <source>
        <dbReference type="Proteomes" id="UP001296873"/>
    </source>
</evidence>
<sequence>MSTAFPRTPRVLQVGLSTIFRFCALTIALAAAVPVVHAQESRPTRVEVATVAPTTLVRAATAVGTLVSNESVMIRPEIAGRVVEIGFEEGGRVEQGQMLFRLEDSVYQAELADARARLALAERNLARARELTRKGVGTERALDQTQAEYDTAVAAVELARARLAKMTIQAPFAGVIGLRQVSVGDYVTAGADMVNLEDIAPIKVDFQLAERFLGSLASGQTVRIVADAFPERTFVGEVYAINPQLDPNGRSIHVRARLPNERSALRPGQFVRVTLEFGNQANALMVPEEAIVPRGDARYLFKVVDGKAVETKVIVGQRRFGTVQVVSGLDAGDVVVTAGQMKLRDGAAVQPANRPGDAGQGS</sequence>
<dbReference type="InterPro" id="IPR006143">
    <property type="entry name" value="RND_pump_MFP"/>
</dbReference>
<proteinExistence type="inferred from homology"/>
<gene>
    <name evidence="5" type="ORF">CKO28_03575</name>
</gene>
<dbReference type="Pfam" id="PF25954">
    <property type="entry name" value="Beta-barrel_RND_2"/>
    <property type="match status" value="1"/>
</dbReference>
<evidence type="ECO:0000313" key="5">
    <source>
        <dbReference type="EMBL" id="MBK1667124.1"/>
    </source>
</evidence>
<reference evidence="5 6" key="1">
    <citation type="journal article" date="2020" name="Microorganisms">
        <title>Osmotic Adaptation and Compatible Solute Biosynthesis of Phototrophic Bacteria as Revealed from Genome Analyses.</title>
        <authorList>
            <person name="Imhoff J.F."/>
            <person name="Rahn T."/>
            <person name="Kunzel S."/>
            <person name="Keller A."/>
            <person name="Neulinger S.C."/>
        </authorList>
    </citation>
    <scope>NUCLEOTIDE SEQUENCE [LARGE SCALE GENOMIC DNA]</scope>
    <source>
        <strain evidence="5 6">DSM 9895</strain>
    </source>
</reference>
<accession>A0ABS1DA71</accession>
<feature type="domain" description="CusB-like beta-barrel" evidence="3">
    <location>
        <begin position="204"/>
        <end position="276"/>
    </location>
</feature>
<keyword evidence="6" id="KW-1185">Reference proteome</keyword>
<evidence type="ECO:0000259" key="2">
    <source>
        <dbReference type="Pfam" id="PF25917"/>
    </source>
</evidence>
<evidence type="ECO:0000256" key="1">
    <source>
        <dbReference type="ARBA" id="ARBA00009477"/>
    </source>
</evidence>
<dbReference type="InterPro" id="IPR058637">
    <property type="entry name" value="YknX-like_C"/>
</dbReference>
<dbReference type="InterPro" id="IPR058792">
    <property type="entry name" value="Beta-barrel_RND_2"/>
</dbReference>
<dbReference type="EMBL" id="NRRL01000004">
    <property type="protein sequence ID" value="MBK1667124.1"/>
    <property type="molecule type" value="Genomic_DNA"/>
</dbReference>
<dbReference type="Gene3D" id="1.10.287.470">
    <property type="entry name" value="Helix hairpin bin"/>
    <property type="match status" value="1"/>
</dbReference>